<dbReference type="GO" id="GO:0005783">
    <property type="term" value="C:endoplasmic reticulum"/>
    <property type="evidence" value="ECO:0007669"/>
    <property type="project" value="UniProtKB-SubCell"/>
</dbReference>
<evidence type="ECO:0000256" key="10">
    <source>
        <dbReference type="ARBA" id="ARBA00046288"/>
    </source>
</evidence>
<organism evidence="13">
    <name type="scientific">Homalodisca liturata</name>
    <dbReference type="NCBI Taxonomy" id="320908"/>
    <lineage>
        <taxon>Eukaryota</taxon>
        <taxon>Metazoa</taxon>
        <taxon>Ecdysozoa</taxon>
        <taxon>Arthropoda</taxon>
        <taxon>Hexapoda</taxon>
        <taxon>Insecta</taxon>
        <taxon>Pterygota</taxon>
        <taxon>Neoptera</taxon>
        <taxon>Paraneoptera</taxon>
        <taxon>Hemiptera</taxon>
        <taxon>Auchenorrhyncha</taxon>
        <taxon>Membracoidea</taxon>
        <taxon>Cicadellidae</taxon>
        <taxon>Cicadellinae</taxon>
        <taxon>Proconiini</taxon>
        <taxon>Homalodisca</taxon>
    </lineage>
</organism>
<dbReference type="Pfam" id="PF00201">
    <property type="entry name" value="UDPGT"/>
    <property type="match status" value="1"/>
</dbReference>
<evidence type="ECO:0000256" key="4">
    <source>
        <dbReference type="ARBA" id="ARBA00022679"/>
    </source>
</evidence>
<keyword evidence="4 11" id="KW-0808">Transferase</keyword>
<keyword evidence="7 12" id="KW-1133">Transmembrane helix</keyword>
<dbReference type="SUPFAM" id="SSF53756">
    <property type="entry name" value="UDP-Glycosyltransferase/glycogen phosphorylase"/>
    <property type="match status" value="1"/>
</dbReference>
<comment type="similarity">
    <text evidence="2 11">Belongs to the UDP-glycosyltransferase family.</text>
</comment>
<evidence type="ECO:0000256" key="3">
    <source>
        <dbReference type="ARBA" id="ARBA00022676"/>
    </source>
</evidence>
<reference evidence="13" key="1">
    <citation type="submission" date="2015-11" db="EMBL/GenBank/DDBJ databases">
        <title>De novo transcriptome assembly of four potential Pierce s Disease insect vectors from Arizona vineyards.</title>
        <authorList>
            <person name="Tassone E.E."/>
        </authorList>
    </citation>
    <scope>NUCLEOTIDE SEQUENCE</scope>
</reference>
<proteinExistence type="inferred from homology"/>
<evidence type="ECO:0000256" key="11">
    <source>
        <dbReference type="RuleBase" id="RU003718"/>
    </source>
</evidence>
<dbReference type="PROSITE" id="PS00375">
    <property type="entry name" value="UDPGT"/>
    <property type="match status" value="1"/>
</dbReference>
<dbReference type="EC" id="2.4.1.17" evidence="12"/>
<evidence type="ECO:0000256" key="7">
    <source>
        <dbReference type="ARBA" id="ARBA00022989"/>
    </source>
</evidence>
<protein>
    <recommendedName>
        <fullName evidence="12">UDP-glucuronosyltransferase</fullName>
        <ecNumber evidence="12">2.4.1.17</ecNumber>
    </recommendedName>
</protein>
<dbReference type="GO" id="GO:0015020">
    <property type="term" value="F:glucuronosyltransferase activity"/>
    <property type="evidence" value="ECO:0007669"/>
    <property type="project" value="UniProtKB-EC"/>
</dbReference>
<keyword evidence="9" id="KW-0325">Glycoprotein</keyword>
<dbReference type="AlphaFoldDB" id="A0A1B6K457"/>
<dbReference type="EMBL" id="GECU01001465">
    <property type="protein sequence ID" value="JAT06242.1"/>
    <property type="molecule type" value="Transcribed_RNA"/>
</dbReference>
<feature type="transmembrane region" description="Helical" evidence="12">
    <location>
        <begin position="215"/>
        <end position="242"/>
    </location>
</feature>
<dbReference type="InterPro" id="IPR002213">
    <property type="entry name" value="UDP_glucos_trans"/>
</dbReference>
<name>A0A1B6K457_9HEMI</name>
<dbReference type="PANTHER" id="PTHR48043:SF159">
    <property type="entry name" value="EG:EG0003.4 PROTEIN-RELATED"/>
    <property type="match status" value="1"/>
</dbReference>
<dbReference type="Gene3D" id="3.40.50.2000">
    <property type="entry name" value="Glycogen Phosphorylase B"/>
    <property type="match status" value="1"/>
</dbReference>
<dbReference type="GO" id="GO:0016020">
    <property type="term" value="C:membrane"/>
    <property type="evidence" value="ECO:0007669"/>
    <property type="project" value="UniProtKB-SubCell"/>
</dbReference>
<evidence type="ECO:0000256" key="9">
    <source>
        <dbReference type="ARBA" id="ARBA00023180"/>
    </source>
</evidence>
<dbReference type="CDD" id="cd03784">
    <property type="entry name" value="GT1_Gtf-like"/>
    <property type="match status" value="1"/>
</dbReference>
<keyword evidence="8 12" id="KW-0472">Membrane</keyword>
<dbReference type="PANTHER" id="PTHR48043">
    <property type="entry name" value="EG:EG0003.4 PROTEIN-RELATED"/>
    <property type="match status" value="1"/>
</dbReference>
<gene>
    <name evidence="13" type="ORF">g.49509</name>
</gene>
<dbReference type="InterPro" id="IPR035595">
    <property type="entry name" value="UDP_glycos_trans_CS"/>
</dbReference>
<keyword evidence="3 11" id="KW-0328">Glycosyltransferase</keyword>
<dbReference type="FunFam" id="3.40.50.2000:FF:000050">
    <property type="entry name" value="UDP-glucuronosyltransferase"/>
    <property type="match status" value="1"/>
</dbReference>
<evidence type="ECO:0000256" key="2">
    <source>
        <dbReference type="ARBA" id="ARBA00009995"/>
    </source>
</evidence>
<keyword evidence="6" id="KW-0256">Endoplasmic reticulum</keyword>
<sequence length="262" mass="29835">MVHFFPTITPRLGCPGICYEDLQDILDKSTQGAIVVSFGSLVRMSTLPEQIINKFMKAFSSVPQTVIFKYEDDLQGVPSNVVIRQWLPQKEILAHKNVRAVFGHGGLSSTIEAVYFGKPLIGLPFFADQYLNVKGMVSLGAAIQLLMDDLSEENIGAAIKEVINNPKYTENIRRLSRQFRDRPMSAMETAVYWIEYVIRHQGALHLRPASVSLPLYQYLLLDVIAVLFLPVFLLLYFIYFLFFRAVEVSPNDHKNYKLKKNN</sequence>
<dbReference type="InterPro" id="IPR050271">
    <property type="entry name" value="UDP-glycosyltransferase"/>
</dbReference>
<evidence type="ECO:0000256" key="1">
    <source>
        <dbReference type="ARBA" id="ARBA00004240"/>
    </source>
</evidence>
<evidence type="ECO:0000256" key="8">
    <source>
        <dbReference type="ARBA" id="ARBA00023136"/>
    </source>
</evidence>
<evidence type="ECO:0000313" key="13">
    <source>
        <dbReference type="EMBL" id="JAT06242.1"/>
    </source>
</evidence>
<evidence type="ECO:0000256" key="12">
    <source>
        <dbReference type="RuleBase" id="RU362059"/>
    </source>
</evidence>
<evidence type="ECO:0000256" key="5">
    <source>
        <dbReference type="ARBA" id="ARBA00022692"/>
    </source>
</evidence>
<comment type="catalytic activity">
    <reaction evidence="12">
        <text>glucuronate acceptor + UDP-alpha-D-glucuronate = acceptor beta-D-glucuronoside + UDP + H(+)</text>
        <dbReference type="Rhea" id="RHEA:21032"/>
        <dbReference type="ChEBI" id="CHEBI:15378"/>
        <dbReference type="ChEBI" id="CHEBI:58052"/>
        <dbReference type="ChEBI" id="CHEBI:58223"/>
        <dbReference type="ChEBI" id="CHEBI:132367"/>
        <dbReference type="ChEBI" id="CHEBI:132368"/>
        <dbReference type="EC" id="2.4.1.17"/>
    </reaction>
</comment>
<accession>A0A1B6K457</accession>
<evidence type="ECO:0000256" key="6">
    <source>
        <dbReference type="ARBA" id="ARBA00022824"/>
    </source>
</evidence>
<comment type="subcellular location">
    <subcellularLocation>
        <location evidence="10">Endomembrane system</location>
        <topology evidence="10">Single-pass type I membrane protein</topology>
    </subcellularLocation>
    <subcellularLocation>
        <location evidence="1">Endoplasmic reticulum</location>
    </subcellularLocation>
    <subcellularLocation>
        <location evidence="12">Membrane</location>
        <topology evidence="12">Single-pass membrane protein</topology>
    </subcellularLocation>
</comment>
<keyword evidence="5 12" id="KW-0812">Transmembrane</keyword>